<dbReference type="AlphaFoldDB" id="A0A315Z8W8"/>
<evidence type="ECO:0000256" key="1">
    <source>
        <dbReference type="SAM" id="Phobius"/>
    </source>
</evidence>
<dbReference type="Proteomes" id="UP000245535">
    <property type="component" value="Unassembled WGS sequence"/>
</dbReference>
<name>A0A315Z8W8_SEDFL</name>
<gene>
    <name evidence="2" type="ORF">BC781_104271</name>
</gene>
<dbReference type="InterPro" id="IPR008620">
    <property type="entry name" value="FixH"/>
</dbReference>
<dbReference type="RefSeq" id="WP_109619961.1">
    <property type="nucleotide sequence ID" value="NZ_QGDO01000004.1"/>
</dbReference>
<dbReference type="Pfam" id="PF05751">
    <property type="entry name" value="FixH"/>
    <property type="match status" value="1"/>
</dbReference>
<evidence type="ECO:0000313" key="2">
    <source>
        <dbReference type="EMBL" id="PWJ41005.1"/>
    </source>
</evidence>
<reference evidence="2 3" key="1">
    <citation type="submission" date="2018-03" db="EMBL/GenBank/DDBJ databases">
        <title>Genomic Encyclopedia of Archaeal and Bacterial Type Strains, Phase II (KMG-II): from individual species to whole genera.</title>
        <authorList>
            <person name="Goeker M."/>
        </authorList>
    </citation>
    <scope>NUCLEOTIDE SEQUENCE [LARGE SCALE GENOMIC DNA]</scope>
    <source>
        <strain evidence="2 3">DSM 28229</strain>
    </source>
</reference>
<keyword evidence="3" id="KW-1185">Reference proteome</keyword>
<evidence type="ECO:0008006" key="4">
    <source>
        <dbReference type="Google" id="ProtNLM"/>
    </source>
</evidence>
<accession>A0A315Z8W8</accession>
<protein>
    <recommendedName>
        <fullName evidence="4">FixH protein</fullName>
    </recommendedName>
</protein>
<keyword evidence="1" id="KW-1133">Transmembrane helix</keyword>
<organism evidence="2 3">
    <name type="scientific">Sediminitomix flava</name>
    <dbReference type="NCBI Taxonomy" id="379075"/>
    <lineage>
        <taxon>Bacteria</taxon>
        <taxon>Pseudomonadati</taxon>
        <taxon>Bacteroidota</taxon>
        <taxon>Cytophagia</taxon>
        <taxon>Cytophagales</taxon>
        <taxon>Flammeovirgaceae</taxon>
        <taxon>Sediminitomix</taxon>
    </lineage>
</organism>
<evidence type="ECO:0000313" key="3">
    <source>
        <dbReference type="Proteomes" id="UP000245535"/>
    </source>
</evidence>
<comment type="caution">
    <text evidence="2">The sequence shown here is derived from an EMBL/GenBank/DDBJ whole genome shotgun (WGS) entry which is preliminary data.</text>
</comment>
<keyword evidence="1" id="KW-0812">Transmembrane</keyword>
<proteinExistence type="predicted"/>
<feature type="transmembrane region" description="Helical" evidence="1">
    <location>
        <begin position="6"/>
        <end position="27"/>
    </location>
</feature>
<sequence>MKFKFHFGHGIIITFILFAGMILNFVFKSFDVPINMVTKDYYQDDGAVNTRAKKISNTEPYLEEIDIALAEEKQLAVLSMPTQMTGAEGIVHFYRPSDEHQDVKYELVLNEKGHQVFQIKDLSKGHWVVILEWSKDELDYYTQNNIFIP</sequence>
<keyword evidence="1" id="KW-0472">Membrane</keyword>
<dbReference type="EMBL" id="QGDO01000004">
    <property type="protein sequence ID" value="PWJ41005.1"/>
    <property type="molecule type" value="Genomic_DNA"/>
</dbReference>
<dbReference type="OrthoDB" id="1493774at2"/>